<dbReference type="GO" id="GO:0031460">
    <property type="term" value="P:glycine betaine transport"/>
    <property type="evidence" value="ECO:0007669"/>
    <property type="project" value="TreeGrafter"/>
</dbReference>
<dbReference type="InterPro" id="IPR000515">
    <property type="entry name" value="MetI-like"/>
</dbReference>
<evidence type="ECO:0000256" key="6">
    <source>
        <dbReference type="RuleBase" id="RU363032"/>
    </source>
</evidence>
<keyword evidence="2 6" id="KW-0813">Transport</keyword>
<evidence type="ECO:0000313" key="9">
    <source>
        <dbReference type="Proteomes" id="UP000320244"/>
    </source>
</evidence>
<dbReference type="Pfam" id="PF00528">
    <property type="entry name" value="BPD_transp_1"/>
    <property type="match status" value="1"/>
</dbReference>
<feature type="domain" description="ABC transmembrane type-1" evidence="7">
    <location>
        <begin position="15"/>
        <end position="200"/>
    </location>
</feature>
<comment type="subcellular location">
    <subcellularLocation>
        <location evidence="6">Cell membrane</location>
        <topology evidence="6">Multi-pass membrane protein</topology>
    </subcellularLocation>
    <subcellularLocation>
        <location evidence="1">Membrane</location>
        <topology evidence="1">Multi-pass membrane protein</topology>
    </subcellularLocation>
</comment>
<dbReference type="CDD" id="cd06261">
    <property type="entry name" value="TM_PBP2"/>
    <property type="match status" value="1"/>
</dbReference>
<keyword evidence="3 6" id="KW-0812">Transmembrane</keyword>
<dbReference type="AlphaFoldDB" id="A0A563E631"/>
<dbReference type="Proteomes" id="UP000320244">
    <property type="component" value="Unassembled WGS sequence"/>
</dbReference>
<protein>
    <submittedName>
        <fullName evidence="8">ABC transporter permease</fullName>
    </submittedName>
</protein>
<organism evidence="8 9">
    <name type="scientific">Leekyejoonella antrihumi</name>
    <dbReference type="NCBI Taxonomy" id="1660198"/>
    <lineage>
        <taxon>Bacteria</taxon>
        <taxon>Bacillati</taxon>
        <taxon>Actinomycetota</taxon>
        <taxon>Actinomycetes</taxon>
        <taxon>Micrococcales</taxon>
        <taxon>Dermacoccaceae</taxon>
        <taxon>Leekyejoonella</taxon>
    </lineage>
</organism>
<accession>A0A563E631</accession>
<comment type="similarity">
    <text evidence="6">Belongs to the binding-protein-dependent transport system permease family.</text>
</comment>
<dbReference type="PANTHER" id="PTHR30177">
    <property type="entry name" value="GLYCINE BETAINE/L-PROLINE TRANSPORT SYSTEM PERMEASE PROTEIN PROW"/>
    <property type="match status" value="1"/>
</dbReference>
<evidence type="ECO:0000313" key="8">
    <source>
        <dbReference type="EMBL" id="TWP37976.1"/>
    </source>
</evidence>
<dbReference type="EMBL" id="VCQV01000004">
    <property type="protein sequence ID" value="TWP37976.1"/>
    <property type="molecule type" value="Genomic_DNA"/>
</dbReference>
<evidence type="ECO:0000256" key="4">
    <source>
        <dbReference type="ARBA" id="ARBA00022989"/>
    </source>
</evidence>
<dbReference type="SUPFAM" id="SSF161098">
    <property type="entry name" value="MetI-like"/>
    <property type="match status" value="1"/>
</dbReference>
<evidence type="ECO:0000256" key="1">
    <source>
        <dbReference type="ARBA" id="ARBA00004141"/>
    </source>
</evidence>
<keyword evidence="4 6" id="KW-1133">Transmembrane helix</keyword>
<dbReference type="RefSeq" id="WP_146315546.1">
    <property type="nucleotide sequence ID" value="NZ_VCQV01000004.1"/>
</dbReference>
<keyword evidence="9" id="KW-1185">Reference proteome</keyword>
<dbReference type="PROSITE" id="PS50928">
    <property type="entry name" value="ABC_TM1"/>
    <property type="match status" value="1"/>
</dbReference>
<evidence type="ECO:0000256" key="3">
    <source>
        <dbReference type="ARBA" id="ARBA00022692"/>
    </source>
</evidence>
<feature type="transmembrane region" description="Helical" evidence="6">
    <location>
        <begin position="20"/>
        <end position="40"/>
    </location>
</feature>
<feature type="transmembrane region" description="Helical" evidence="6">
    <location>
        <begin position="84"/>
        <end position="104"/>
    </location>
</feature>
<reference evidence="8 9" key="2">
    <citation type="submission" date="2019-08" db="EMBL/GenBank/DDBJ databases">
        <title>Jejuicoccus antrihumi gen. nov., sp. nov., a new member of the family Dermacoccaceae isolated from a cave.</title>
        <authorList>
            <person name="Schumann P."/>
            <person name="Kim I.S."/>
        </authorList>
    </citation>
    <scope>NUCLEOTIDE SEQUENCE [LARGE SCALE GENOMIC DNA]</scope>
    <source>
        <strain evidence="8 9">C5-26</strain>
    </source>
</reference>
<reference evidence="8 9" key="1">
    <citation type="submission" date="2019-05" db="EMBL/GenBank/DDBJ databases">
        <authorList>
            <person name="Lee S.D."/>
        </authorList>
    </citation>
    <scope>NUCLEOTIDE SEQUENCE [LARGE SCALE GENOMIC DNA]</scope>
    <source>
        <strain evidence="8 9">C5-26</strain>
    </source>
</reference>
<feature type="transmembrane region" description="Helical" evidence="6">
    <location>
        <begin position="179"/>
        <end position="201"/>
    </location>
</feature>
<dbReference type="InterPro" id="IPR035906">
    <property type="entry name" value="MetI-like_sf"/>
</dbReference>
<dbReference type="Gene3D" id="1.10.3720.10">
    <property type="entry name" value="MetI-like"/>
    <property type="match status" value="1"/>
</dbReference>
<evidence type="ECO:0000256" key="2">
    <source>
        <dbReference type="ARBA" id="ARBA00022448"/>
    </source>
</evidence>
<keyword evidence="5 6" id="KW-0472">Membrane</keyword>
<evidence type="ECO:0000256" key="5">
    <source>
        <dbReference type="ARBA" id="ARBA00023136"/>
    </source>
</evidence>
<gene>
    <name evidence="8" type="ORF">FGL98_04515</name>
</gene>
<evidence type="ECO:0000259" key="7">
    <source>
        <dbReference type="PROSITE" id="PS50928"/>
    </source>
</evidence>
<feature type="transmembrane region" description="Helical" evidence="6">
    <location>
        <begin position="149"/>
        <end position="167"/>
    </location>
</feature>
<sequence length="213" mass="22655">MSFVSANWGDIVHRALLHAWLAGLPLFLGLLISLPVGWLAQRSRVLRPFLVVGSGLLYTIPSLALFILMPLIIGTKILDPLNVIIAMTIYTIALLVRSVSDALAAVPADVRQAATAMGYTPARRFLAVDLPLAVPVLAAGLRVAAVSNVSIVSVASLVGISQLGFYLTDGYERTYGTEIGVGIVACVVLALIFDLTIVLLARVLTPWQRVNAA</sequence>
<dbReference type="OrthoDB" id="3233284at2"/>
<dbReference type="GO" id="GO:0055085">
    <property type="term" value="P:transmembrane transport"/>
    <property type="evidence" value="ECO:0007669"/>
    <property type="project" value="InterPro"/>
</dbReference>
<feature type="transmembrane region" description="Helical" evidence="6">
    <location>
        <begin position="49"/>
        <end position="72"/>
    </location>
</feature>
<name>A0A563E631_9MICO</name>
<comment type="caution">
    <text evidence="8">The sequence shown here is derived from an EMBL/GenBank/DDBJ whole genome shotgun (WGS) entry which is preliminary data.</text>
</comment>
<dbReference type="PANTHER" id="PTHR30177:SF4">
    <property type="entry name" value="OSMOPROTECTANT IMPORT PERMEASE PROTEIN OSMW"/>
    <property type="match status" value="1"/>
</dbReference>
<dbReference type="InterPro" id="IPR051204">
    <property type="entry name" value="ABC_transp_perm/SBD"/>
</dbReference>
<dbReference type="GO" id="GO:0005886">
    <property type="term" value="C:plasma membrane"/>
    <property type="evidence" value="ECO:0007669"/>
    <property type="project" value="UniProtKB-SubCell"/>
</dbReference>
<proteinExistence type="inferred from homology"/>